<reference evidence="4 5" key="1">
    <citation type="journal article" date="2017" name="Antonie Van Leeuwenhoek">
        <title>Phylogenomic resolution of the bacterial genus Pantoea and its relationship with Erwinia and Tatumella.</title>
        <authorList>
            <person name="Palmer M."/>
            <person name="Steenkamp E.T."/>
            <person name="Coetzee M.P."/>
            <person name="Chan W.Y."/>
            <person name="van Zyl E."/>
            <person name="De Maayer P."/>
            <person name="Coutinho T.A."/>
            <person name="Blom J."/>
            <person name="Smits T.H."/>
            <person name="Duffy B."/>
            <person name="Venter S.N."/>
        </authorList>
    </citation>
    <scope>NUCLEOTIDE SEQUENCE [LARGE SCALE GENOMIC DNA]</scope>
    <source>
        <strain evidence="4 5">LMG 2657</strain>
    </source>
</reference>
<dbReference type="Gene3D" id="3.30.429.10">
    <property type="entry name" value="Macrophage Migration Inhibitory Factor"/>
    <property type="match status" value="1"/>
</dbReference>
<feature type="domain" description="4-oxalocrotonate tautomerase-like" evidence="3">
    <location>
        <begin position="20"/>
        <end position="57"/>
    </location>
</feature>
<accession>A0A1X1EJP9</accession>
<keyword evidence="5" id="KW-1185">Reference proteome</keyword>
<dbReference type="Proteomes" id="UP000193749">
    <property type="component" value="Unassembled WGS sequence"/>
</dbReference>
<dbReference type="AlphaFoldDB" id="A0A1X1EJP9"/>
<dbReference type="Pfam" id="PF01361">
    <property type="entry name" value="Tautomerase"/>
    <property type="match status" value="1"/>
</dbReference>
<sequence length="74" mass="8419">MPFVHITTWPAKNEREILGLQEDITFAVHKHTGAPLDKISVVITEIPPSRWADAGVPGHDKDFPVKSRRKNYEE</sequence>
<gene>
    <name evidence="4" type="ORF">HA50_21135</name>
</gene>
<protein>
    <submittedName>
        <fullName evidence="4">Tautomerase</fullName>
    </submittedName>
</protein>
<dbReference type="STRING" id="55209.HA50_21135"/>
<evidence type="ECO:0000259" key="3">
    <source>
        <dbReference type="Pfam" id="PF01361"/>
    </source>
</evidence>
<proteinExistence type="predicted"/>
<feature type="region of interest" description="Disordered" evidence="2">
    <location>
        <begin position="53"/>
        <end position="74"/>
    </location>
</feature>
<evidence type="ECO:0000313" key="5">
    <source>
        <dbReference type="Proteomes" id="UP000193749"/>
    </source>
</evidence>
<dbReference type="SUPFAM" id="SSF55331">
    <property type="entry name" value="Tautomerase/MIF"/>
    <property type="match status" value="1"/>
</dbReference>
<organism evidence="4 5">
    <name type="scientific">Pantoea cypripedii</name>
    <name type="common">Pectobacterium cypripedii</name>
    <name type="synonym">Erwinia cypripedii</name>
    <dbReference type="NCBI Taxonomy" id="55209"/>
    <lineage>
        <taxon>Bacteria</taxon>
        <taxon>Pseudomonadati</taxon>
        <taxon>Pseudomonadota</taxon>
        <taxon>Gammaproteobacteria</taxon>
        <taxon>Enterobacterales</taxon>
        <taxon>Erwiniaceae</taxon>
        <taxon>Pantoea</taxon>
    </lineage>
</organism>
<dbReference type="RefSeq" id="WP_084878827.1">
    <property type="nucleotide sequence ID" value="NZ_JAGGMY010000003.1"/>
</dbReference>
<dbReference type="InterPro" id="IPR014347">
    <property type="entry name" value="Tautomerase/MIF_sf"/>
</dbReference>
<name>A0A1X1EJP9_PANCY</name>
<evidence type="ECO:0000256" key="1">
    <source>
        <dbReference type="ARBA" id="ARBA00023235"/>
    </source>
</evidence>
<dbReference type="GO" id="GO:0016853">
    <property type="term" value="F:isomerase activity"/>
    <property type="evidence" value="ECO:0007669"/>
    <property type="project" value="UniProtKB-KW"/>
</dbReference>
<dbReference type="InterPro" id="IPR004370">
    <property type="entry name" value="4-OT-like_dom"/>
</dbReference>
<comment type="caution">
    <text evidence="4">The sequence shown here is derived from an EMBL/GenBank/DDBJ whole genome shotgun (WGS) entry which is preliminary data.</text>
</comment>
<dbReference type="EMBL" id="MLJI01000002">
    <property type="protein sequence ID" value="ORM89161.1"/>
    <property type="molecule type" value="Genomic_DNA"/>
</dbReference>
<feature type="compositionally biased region" description="Basic and acidic residues" evidence="2">
    <location>
        <begin position="58"/>
        <end position="74"/>
    </location>
</feature>
<keyword evidence="1" id="KW-0413">Isomerase</keyword>
<dbReference type="OrthoDB" id="8098375at2"/>
<evidence type="ECO:0000256" key="2">
    <source>
        <dbReference type="SAM" id="MobiDB-lite"/>
    </source>
</evidence>
<evidence type="ECO:0000313" key="4">
    <source>
        <dbReference type="EMBL" id="ORM89161.1"/>
    </source>
</evidence>